<reference evidence="1" key="1">
    <citation type="submission" date="2018-02" db="EMBL/GenBank/DDBJ databases">
        <title>The genomes of Aspergillus section Nigri reveals drivers in fungal speciation.</title>
        <authorList>
            <consortium name="DOE Joint Genome Institute"/>
            <person name="Vesth T.C."/>
            <person name="Nybo J."/>
            <person name="Theobald S."/>
            <person name="Brandl J."/>
            <person name="Frisvad J.C."/>
            <person name="Nielsen K.F."/>
            <person name="Lyhne E.K."/>
            <person name="Kogle M.E."/>
            <person name="Kuo A."/>
            <person name="Riley R."/>
            <person name="Clum A."/>
            <person name="Nolan M."/>
            <person name="Lipzen A."/>
            <person name="Salamov A."/>
            <person name="Henrissat B."/>
            <person name="Wiebenga A."/>
            <person name="De vries R.P."/>
            <person name="Grigoriev I.V."/>
            <person name="Mortensen U.H."/>
            <person name="Andersen M.R."/>
            <person name="Baker S.E."/>
        </authorList>
    </citation>
    <scope>NUCLEOTIDE SEQUENCE</scope>
    <source>
        <strain evidence="1">CBS 121060</strain>
    </source>
</reference>
<dbReference type="EMBL" id="KZ824937">
    <property type="protein sequence ID" value="RAH74058.1"/>
    <property type="molecule type" value="Genomic_DNA"/>
</dbReference>
<protein>
    <submittedName>
        <fullName evidence="1">Uncharacterized protein</fullName>
    </submittedName>
</protein>
<gene>
    <name evidence="1" type="ORF">BO66DRAFT_179090</name>
</gene>
<organism evidence="1 2">
    <name type="scientific">Aspergillus aculeatinus CBS 121060</name>
    <dbReference type="NCBI Taxonomy" id="1448322"/>
    <lineage>
        <taxon>Eukaryota</taxon>
        <taxon>Fungi</taxon>
        <taxon>Dikarya</taxon>
        <taxon>Ascomycota</taxon>
        <taxon>Pezizomycotina</taxon>
        <taxon>Eurotiomycetes</taxon>
        <taxon>Eurotiomycetidae</taxon>
        <taxon>Eurotiales</taxon>
        <taxon>Aspergillaceae</taxon>
        <taxon>Aspergillus</taxon>
        <taxon>Aspergillus subgen. Circumdati</taxon>
    </lineage>
</organism>
<evidence type="ECO:0000313" key="1">
    <source>
        <dbReference type="EMBL" id="RAH74058.1"/>
    </source>
</evidence>
<accession>A0ACD1HKA6</accession>
<sequence>MQEPKERRSRKGNRGTQGSFLLLLDPNLLPPTESLHQSINQSINQSTNKSSSRQADTPGHNYGLVVFRFHSSSLPFGPPFPRALSLSLSLSLLPFLLGLLVHWAALSALTGTVYSSFSSLPPTRGPPRPQRAGHSCWRSLLLF</sequence>
<proteinExistence type="predicted"/>
<evidence type="ECO:0000313" key="2">
    <source>
        <dbReference type="Proteomes" id="UP000249661"/>
    </source>
</evidence>
<keyword evidence="2" id="KW-1185">Reference proteome</keyword>
<name>A0ACD1HKA6_9EURO</name>
<dbReference type="Proteomes" id="UP000249661">
    <property type="component" value="Unassembled WGS sequence"/>
</dbReference>